<dbReference type="AlphaFoldDB" id="A0A2P2M9F0"/>
<dbReference type="EMBL" id="GGEC01046349">
    <property type="protein sequence ID" value="MBX26833.1"/>
    <property type="molecule type" value="Transcribed_RNA"/>
</dbReference>
<sequence length="67" mass="7649">MCFQLVNQRVFSERFSVLTLTCTICMFEINSLSETTFVKVGFDGFQSSCFEVISHSYFYTSNGGFCI</sequence>
<name>A0A2P2M9F0_RHIMU</name>
<reference evidence="1" key="1">
    <citation type="submission" date="2018-02" db="EMBL/GenBank/DDBJ databases">
        <title>Rhizophora mucronata_Transcriptome.</title>
        <authorList>
            <person name="Meera S.P."/>
            <person name="Sreeshan A."/>
            <person name="Augustine A."/>
        </authorList>
    </citation>
    <scope>NUCLEOTIDE SEQUENCE</scope>
    <source>
        <tissue evidence="1">Leaf</tissue>
    </source>
</reference>
<protein>
    <submittedName>
        <fullName evidence="1">Uncharacterized protein</fullName>
    </submittedName>
</protein>
<accession>A0A2P2M9F0</accession>
<proteinExistence type="predicted"/>
<organism evidence="1">
    <name type="scientific">Rhizophora mucronata</name>
    <name type="common">Asiatic mangrove</name>
    <dbReference type="NCBI Taxonomy" id="61149"/>
    <lineage>
        <taxon>Eukaryota</taxon>
        <taxon>Viridiplantae</taxon>
        <taxon>Streptophyta</taxon>
        <taxon>Embryophyta</taxon>
        <taxon>Tracheophyta</taxon>
        <taxon>Spermatophyta</taxon>
        <taxon>Magnoliopsida</taxon>
        <taxon>eudicotyledons</taxon>
        <taxon>Gunneridae</taxon>
        <taxon>Pentapetalae</taxon>
        <taxon>rosids</taxon>
        <taxon>fabids</taxon>
        <taxon>Malpighiales</taxon>
        <taxon>Rhizophoraceae</taxon>
        <taxon>Rhizophora</taxon>
    </lineage>
</organism>
<evidence type="ECO:0000313" key="1">
    <source>
        <dbReference type="EMBL" id="MBX26833.1"/>
    </source>
</evidence>